<dbReference type="SUPFAM" id="SSF56300">
    <property type="entry name" value="Metallo-dependent phosphatases"/>
    <property type="match status" value="1"/>
</dbReference>
<dbReference type="WBParaSite" id="GPUH_0000723301-mRNA-1">
    <property type="protein sequence ID" value="GPUH_0000723301-mRNA-1"/>
    <property type="gene ID" value="GPUH_0000723301"/>
</dbReference>
<proteinExistence type="predicted"/>
<organism evidence="3">
    <name type="scientific">Gongylonema pulchrum</name>
    <dbReference type="NCBI Taxonomy" id="637853"/>
    <lineage>
        <taxon>Eukaryota</taxon>
        <taxon>Metazoa</taxon>
        <taxon>Ecdysozoa</taxon>
        <taxon>Nematoda</taxon>
        <taxon>Chromadorea</taxon>
        <taxon>Rhabditida</taxon>
        <taxon>Spirurina</taxon>
        <taxon>Spiruromorpha</taxon>
        <taxon>Spiruroidea</taxon>
        <taxon>Gongylonematidae</taxon>
        <taxon>Gongylonema</taxon>
    </lineage>
</organism>
<accession>A0A183DET3</accession>
<name>A0A183DET3_9BILA</name>
<dbReference type="EMBL" id="UYRT01018361">
    <property type="protein sequence ID" value="VDK57642.1"/>
    <property type="molecule type" value="Genomic_DNA"/>
</dbReference>
<evidence type="ECO:0000313" key="3">
    <source>
        <dbReference type="WBParaSite" id="GPUH_0000723301-mRNA-1"/>
    </source>
</evidence>
<reference evidence="1 2" key="2">
    <citation type="submission" date="2018-11" db="EMBL/GenBank/DDBJ databases">
        <authorList>
            <consortium name="Pathogen Informatics"/>
        </authorList>
    </citation>
    <scope>NUCLEOTIDE SEQUENCE [LARGE SCALE GENOMIC DNA]</scope>
</reference>
<keyword evidence="2" id="KW-1185">Reference proteome</keyword>
<gene>
    <name evidence="1" type="ORF">GPUH_LOCUS7223</name>
</gene>
<sequence length="72" mass="8263">MYNEFQRVFSYLPLAAIIKTQFLLVSGGISQWMTCPENISNLQKPLHPGNMKFLERCLVADILFATPESMLR</sequence>
<dbReference type="AlphaFoldDB" id="A0A183DET3"/>
<protein>
    <submittedName>
        <fullName evidence="3">Transposase</fullName>
    </submittedName>
</protein>
<dbReference type="InterPro" id="IPR029052">
    <property type="entry name" value="Metallo-depent_PP-like"/>
</dbReference>
<reference evidence="3" key="1">
    <citation type="submission" date="2016-06" db="UniProtKB">
        <authorList>
            <consortium name="WormBaseParasite"/>
        </authorList>
    </citation>
    <scope>IDENTIFICATION</scope>
</reference>
<evidence type="ECO:0000313" key="1">
    <source>
        <dbReference type="EMBL" id="VDK57642.1"/>
    </source>
</evidence>
<evidence type="ECO:0000313" key="2">
    <source>
        <dbReference type="Proteomes" id="UP000271098"/>
    </source>
</evidence>
<dbReference type="Proteomes" id="UP000271098">
    <property type="component" value="Unassembled WGS sequence"/>
</dbReference>
<dbReference type="Gene3D" id="3.60.21.10">
    <property type="match status" value="1"/>
</dbReference>